<dbReference type="STRING" id="437022.CC99x_01569"/>
<sequence length="192" mass="21718">MSTVESKKEKILEAASQEFLAKGFNGASIAAIAKLAEVAKSSVFHHYPSKEALWQAVKAAHLKHMTREELTLPLHPSSLESFLDTIVSQRFKAYSHNPNLSKLVTWQQLETESNLLAGIENYQPDNWEAAIQHLQKEHLITQEYPAELICIMIYGAISNAFFDHKRRIYNEPEKLEAYKALIITGLIKALSN</sequence>
<feature type="DNA-binding region" description="H-T-H motif" evidence="2">
    <location>
        <begin position="28"/>
        <end position="47"/>
    </location>
</feature>
<evidence type="ECO:0000313" key="4">
    <source>
        <dbReference type="EMBL" id="KRG18357.1"/>
    </source>
</evidence>
<gene>
    <name evidence="4" type="primary">rutR</name>
    <name evidence="5" type="ORF">CC99x_004300</name>
    <name evidence="4" type="ORF">CC99x_01569</name>
</gene>
<dbReference type="AlphaFoldDB" id="A0A0Q9YCT5"/>
<evidence type="ECO:0000313" key="5">
    <source>
        <dbReference type="EMBL" id="MCS5708120.1"/>
    </source>
</evidence>
<dbReference type="GO" id="GO:0003677">
    <property type="term" value="F:DNA binding"/>
    <property type="evidence" value="ECO:0007669"/>
    <property type="project" value="UniProtKB-UniRule"/>
</dbReference>
<dbReference type="EMBL" id="LKHV02000001">
    <property type="protein sequence ID" value="MCS5708120.1"/>
    <property type="molecule type" value="Genomic_DNA"/>
</dbReference>
<dbReference type="PANTHER" id="PTHR30328:SF54">
    <property type="entry name" value="HTH-TYPE TRANSCRIPTIONAL REPRESSOR SCO4008"/>
    <property type="match status" value="1"/>
</dbReference>
<organism evidence="4">
    <name type="scientific">Candidatus Berkiella cookevillensis</name>
    <dbReference type="NCBI Taxonomy" id="437022"/>
    <lineage>
        <taxon>Bacteria</taxon>
        <taxon>Pseudomonadati</taxon>
        <taxon>Pseudomonadota</taxon>
        <taxon>Gammaproteobacteria</taxon>
        <taxon>Candidatus Berkiellales</taxon>
        <taxon>Candidatus Berkiellaceae</taxon>
        <taxon>Candidatus Berkiella</taxon>
    </lineage>
</organism>
<dbReference type="InterPro" id="IPR050109">
    <property type="entry name" value="HTH-type_TetR-like_transc_reg"/>
</dbReference>
<dbReference type="OrthoDB" id="9151800at2"/>
<evidence type="ECO:0000259" key="3">
    <source>
        <dbReference type="PROSITE" id="PS50977"/>
    </source>
</evidence>
<name>A0A0Q9YCT5_9GAMM</name>
<feature type="domain" description="HTH tetR-type" evidence="3">
    <location>
        <begin position="5"/>
        <end position="65"/>
    </location>
</feature>
<dbReference type="InterPro" id="IPR009057">
    <property type="entry name" value="Homeodomain-like_sf"/>
</dbReference>
<evidence type="ECO:0000256" key="1">
    <source>
        <dbReference type="ARBA" id="ARBA00023125"/>
    </source>
</evidence>
<protein>
    <submittedName>
        <fullName evidence="4">HTH-type transcriptional regulator RutR</fullName>
    </submittedName>
    <submittedName>
        <fullName evidence="5">TetR/AcrR family transcriptional regulator</fullName>
    </submittedName>
</protein>
<dbReference type="InterPro" id="IPR001647">
    <property type="entry name" value="HTH_TetR"/>
</dbReference>
<dbReference type="EMBL" id="LKHV01000007">
    <property type="protein sequence ID" value="KRG18357.1"/>
    <property type="molecule type" value="Genomic_DNA"/>
</dbReference>
<evidence type="ECO:0000313" key="6">
    <source>
        <dbReference type="Proteomes" id="UP000051494"/>
    </source>
</evidence>
<dbReference type="Proteomes" id="UP000051494">
    <property type="component" value="Unassembled WGS sequence"/>
</dbReference>
<reference evidence="4" key="1">
    <citation type="submission" date="2015-09" db="EMBL/GenBank/DDBJ databases">
        <title>Draft Genome Sequences of Two Novel Amoeba-resistant Intranuclear Bacteria, Candidatus Berkiella cookevillensis and Candidatus Berkiella aquae.</title>
        <authorList>
            <person name="Mehari Y.T."/>
            <person name="Arivett B.A."/>
            <person name="Farone A.L."/>
            <person name="Gunderson J.H."/>
            <person name="Farone M.B."/>
        </authorList>
    </citation>
    <scope>NUCLEOTIDE SEQUENCE [LARGE SCALE GENOMIC DNA]</scope>
    <source>
        <strain evidence="4">CC99</strain>
    </source>
</reference>
<dbReference type="Pfam" id="PF00440">
    <property type="entry name" value="TetR_N"/>
    <property type="match status" value="1"/>
</dbReference>
<dbReference type="RefSeq" id="WP_057624660.1">
    <property type="nucleotide sequence ID" value="NZ_LKHV02000001.1"/>
</dbReference>
<dbReference type="PANTHER" id="PTHR30328">
    <property type="entry name" value="TRANSCRIPTIONAL REPRESSOR"/>
    <property type="match status" value="1"/>
</dbReference>
<comment type="caution">
    <text evidence="4">The sequence shown here is derived from an EMBL/GenBank/DDBJ whole genome shotgun (WGS) entry which is preliminary data.</text>
</comment>
<dbReference type="PRINTS" id="PR00455">
    <property type="entry name" value="HTHTETR"/>
</dbReference>
<reference evidence="5" key="2">
    <citation type="journal article" date="2016" name="Genome Announc.">
        <title>Draft Genome Sequences of Two Novel Amoeba-Resistant Intranuclear Bacteria, 'Candidatus Berkiella cookevillensis' and 'Candidatus Berkiella aquae'.</title>
        <authorList>
            <person name="Mehari Y.T."/>
            <person name="Arivett B.A."/>
            <person name="Farone A.L."/>
            <person name="Gunderson J.H."/>
            <person name="Farone M.B."/>
        </authorList>
    </citation>
    <scope>NUCLEOTIDE SEQUENCE</scope>
    <source>
        <strain evidence="5">CC99</strain>
    </source>
</reference>
<accession>A0A0Q9YCT5</accession>
<keyword evidence="6" id="KW-1185">Reference proteome</keyword>
<dbReference type="PROSITE" id="PS50977">
    <property type="entry name" value="HTH_TETR_2"/>
    <property type="match status" value="1"/>
</dbReference>
<dbReference type="SUPFAM" id="SSF46689">
    <property type="entry name" value="Homeodomain-like"/>
    <property type="match status" value="1"/>
</dbReference>
<keyword evidence="1 2" id="KW-0238">DNA-binding</keyword>
<evidence type="ECO:0000256" key="2">
    <source>
        <dbReference type="PROSITE-ProRule" id="PRU00335"/>
    </source>
</evidence>
<reference evidence="5" key="3">
    <citation type="submission" date="2021-06" db="EMBL/GenBank/DDBJ databases">
        <title>Genomic Description and Analysis of Intracellular Bacteria, Candidatus Berkiella cookevillensis and Candidatus Berkiella aquae.</title>
        <authorList>
            <person name="Kidane D.T."/>
            <person name="Mehari Y.T."/>
            <person name="Rice F.C."/>
            <person name="Arivett B.A."/>
            <person name="Farone A.L."/>
            <person name="Berk S.G."/>
            <person name="Farone M.B."/>
        </authorList>
    </citation>
    <scope>NUCLEOTIDE SEQUENCE</scope>
    <source>
        <strain evidence="5">CC99</strain>
    </source>
</reference>
<proteinExistence type="predicted"/>
<dbReference type="Gene3D" id="1.10.357.10">
    <property type="entry name" value="Tetracycline Repressor, domain 2"/>
    <property type="match status" value="1"/>
</dbReference>